<name>A0A3Q2U5J3_FUNHE</name>
<dbReference type="GeneTree" id="ENSGT00940000164012"/>
<dbReference type="InterPro" id="IPR014756">
    <property type="entry name" value="Ig_E-set"/>
</dbReference>
<dbReference type="GO" id="GO:0015031">
    <property type="term" value="P:protein transport"/>
    <property type="evidence" value="ECO:0007669"/>
    <property type="project" value="TreeGrafter"/>
</dbReference>
<dbReference type="InterPro" id="IPR011022">
    <property type="entry name" value="Arrestin_C-like"/>
</dbReference>
<protein>
    <submittedName>
        <fullName evidence="4">Arrestin domain-containing protein 3-like</fullName>
    </submittedName>
</protein>
<dbReference type="Gene3D" id="2.60.40.640">
    <property type="match status" value="2"/>
</dbReference>
<evidence type="ECO:0000313" key="5">
    <source>
        <dbReference type="Proteomes" id="UP000265000"/>
    </source>
</evidence>
<reference evidence="4" key="1">
    <citation type="submission" date="2025-08" db="UniProtKB">
        <authorList>
            <consortium name="Ensembl"/>
        </authorList>
    </citation>
    <scope>IDENTIFICATION</scope>
</reference>
<reference evidence="4" key="2">
    <citation type="submission" date="2025-09" db="UniProtKB">
        <authorList>
            <consortium name="Ensembl"/>
        </authorList>
    </citation>
    <scope>IDENTIFICATION</scope>
</reference>
<feature type="region of interest" description="Disordered" evidence="2">
    <location>
        <begin position="321"/>
        <end position="374"/>
    </location>
</feature>
<dbReference type="STRING" id="8078.ENSFHEP00000025085"/>
<dbReference type="GO" id="GO:0005737">
    <property type="term" value="C:cytoplasm"/>
    <property type="evidence" value="ECO:0007669"/>
    <property type="project" value="TreeGrafter"/>
</dbReference>
<evidence type="ECO:0000313" key="4">
    <source>
        <dbReference type="Ensembl" id="ENSFHEP00000025085.1"/>
    </source>
</evidence>
<comment type="similarity">
    <text evidence="1">Belongs to the arrestin family.</text>
</comment>
<dbReference type="InterPro" id="IPR014752">
    <property type="entry name" value="Arrestin-like_C"/>
</dbReference>
<dbReference type="GO" id="GO:0007399">
    <property type="term" value="P:nervous system development"/>
    <property type="evidence" value="ECO:0007669"/>
    <property type="project" value="UniProtKB-ARBA"/>
</dbReference>
<proteinExistence type="inferred from homology"/>
<dbReference type="SMART" id="SM01017">
    <property type="entry name" value="Arrestin_C"/>
    <property type="match status" value="1"/>
</dbReference>
<accession>A0A3Q2U5J3</accession>
<sequence>MPSSTIKNINVTFKSMNNKYTLTYGDTFAGEVTVEVEKECRINSLYIAFKGKTNVMWTEPGINSTKFYHAKVKYFSVRQYFVTKKTPNGNTQIVLKNQSGEAYSNVLTPGTHVYPFSFQFPNEGIPCSFSGRHGMTSYCLEAVLSRTMKRNKKSWVPISFAAKADINSIPGLMEPVHESLEKKMKVFTSGSVAMDVKLERSGFFQGDDVSVLIRIQNNSPHDVKPKYSIYRKDSFFAGGKRKCVTTDIIKEEGTPIPPSASENVANVFTIPKDLQPSMLSCSIIKVEYRFKLYLDVKHALDPEIKVNIVILPASEVPSVEPAADFTNGSQGNYGNPDHPDRGFARPCPPAEPSTSSGPTYGAFGTNHPWNDVSY</sequence>
<dbReference type="GO" id="GO:0005886">
    <property type="term" value="C:plasma membrane"/>
    <property type="evidence" value="ECO:0007669"/>
    <property type="project" value="TreeGrafter"/>
</dbReference>
<dbReference type="Proteomes" id="UP000265000">
    <property type="component" value="Unplaced"/>
</dbReference>
<dbReference type="PANTHER" id="PTHR11188">
    <property type="entry name" value="ARRESTIN DOMAIN CONTAINING PROTEIN"/>
    <property type="match status" value="1"/>
</dbReference>
<dbReference type="AlphaFoldDB" id="A0A3Q2U5J3"/>
<dbReference type="Pfam" id="PF00339">
    <property type="entry name" value="Arrestin_N"/>
    <property type="match status" value="1"/>
</dbReference>
<feature type="domain" description="Arrestin C-terminal-like" evidence="3">
    <location>
        <begin position="188"/>
        <end position="313"/>
    </location>
</feature>
<dbReference type="Ensembl" id="ENSFHET00000006112.1">
    <property type="protein sequence ID" value="ENSFHEP00000025085.1"/>
    <property type="gene ID" value="ENSFHEG00000007076.1"/>
</dbReference>
<dbReference type="InterPro" id="IPR011021">
    <property type="entry name" value="Arrestin-like_N"/>
</dbReference>
<dbReference type="SUPFAM" id="SSF81296">
    <property type="entry name" value="E set domains"/>
    <property type="match status" value="2"/>
</dbReference>
<dbReference type="InterPro" id="IPR050357">
    <property type="entry name" value="Arrestin_domain-protein"/>
</dbReference>
<evidence type="ECO:0000256" key="1">
    <source>
        <dbReference type="ARBA" id="ARBA00005298"/>
    </source>
</evidence>
<keyword evidence="5" id="KW-1185">Reference proteome</keyword>
<dbReference type="PANTHER" id="PTHR11188:SF135">
    <property type="entry name" value="ARRESTIN DOMAIN CONTAINING 3-LIKE-RELATED"/>
    <property type="match status" value="1"/>
</dbReference>
<evidence type="ECO:0000256" key="2">
    <source>
        <dbReference type="SAM" id="MobiDB-lite"/>
    </source>
</evidence>
<organism evidence="4 5">
    <name type="scientific">Fundulus heteroclitus</name>
    <name type="common">Killifish</name>
    <name type="synonym">Mummichog</name>
    <dbReference type="NCBI Taxonomy" id="8078"/>
    <lineage>
        <taxon>Eukaryota</taxon>
        <taxon>Metazoa</taxon>
        <taxon>Chordata</taxon>
        <taxon>Craniata</taxon>
        <taxon>Vertebrata</taxon>
        <taxon>Euteleostomi</taxon>
        <taxon>Actinopterygii</taxon>
        <taxon>Neopterygii</taxon>
        <taxon>Teleostei</taxon>
        <taxon>Neoteleostei</taxon>
        <taxon>Acanthomorphata</taxon>
        <taxon>Ovalentaria</taxon>
        <taxon>Atherinomorphae</taxon>
        <taxon>Cyprinodontiformes</taxon>
        <taxon>Fundulidae</taxon>
        <taxon>Fundulus</taxon>
    </lineage>
</organism>
<evidence type="ECO:0000259" key="3">
    <source>
        <dbReference type="SMART" id="SM01017"/>
    </source>
</evidence>
<dbReference type="Pfam" id="PF02752">
    <property type="entry name" value="Arrestin_C"/>
    <property type="match status" value="1"/>
</dbReference>